<protein>
    <recommendedName>
        <fullName evidence="3">F-box domain-containing protein</fullName>
    </recommendedName>
</protein>
<comment type="caution">
    <text evidence="1">The sequence shown here is derived from an EMBL/GenBank/DDBJ whole genome shotgun (WGS) entry which is preliminary data.</text>
</comment>
<dbReference type="AlphaFoldDB" id="A0A1C7MIJ1"/>
<name>A0A1C7MIJ1_GRIFR</name>
<dbReference type="EMBL" id="LUGG01000003">
    <property type="protein sequence ID" value="OBZ76219.1"/>
    <property type="molecule type" value="Genomic_DNA"/>
</dbReference>
<evidence type="ECO:0000313" key="2">
    <source>
        <dbReference type="Proteomes" id="UP000092993"/>
    </source>
</evidence>
<evidence type="ECO:0000313" key="1">
    <source>
        <dbReference type="EMBL" id="OBZ76219.1"/>
    </source>
</evidence>
<dbReference type="OrthoDB" id="3165860at2759"/>
<evidence type="ECO:0008006" key="3">
    <source>
        <dbReference type="Google" id="ProtNLM"/>
    </source>
</evidence>
<keyword evidence="2" id="KW-1185">Reference proteome</keyword>
<reference evidence="1 2" key="1">
    <citation type="submission" date="2016-03" db="EMBL/GenBank/DDBJ databases">
        <title>Whole genome sequencing of Grifola frondosa 9006-11.</title>
        <authorList>
            <person name="Min B."/>
            <person name="Park H."/>
            <person name="Kim J.-G."/>
            <person name="Cho H."/>
            <person name="Oh Y.-L."/>
            <person name="Kong W.-S."/>
            <person name="Choi I.-G."/>
        </authorList>
    </citation>
    <scope>NUCLEOTIDE SEQUENCE [LARGE SCALE GENOMIC DNA]</scope>
    <source>
        <strain evidence="1 2">9006-11</strain>
    </source>
</reference>
<accession>A0A1C7MIJ1</accession>
<organism evidence="1 2">
    <name type="scientific">Grifola frondosa</name>
    <name type="common">Maitake</name>
    <name type="synonym">Polyporus frondosus</name>
    <dbReference type="NCBI Taxonomy" id="5627"/>
    <lineage>
        <taxon>Eukaryota</taxon>
        <taxon>Fungi</taxon>
        <taxon>Dikarya</taxon>
        <taxon>Basidiomycota</taxon>
        <taxon>Agaricomycotina</taxon>
        <taxon>Agaricomycetes</taxon>
        <taxon>Polyporales</taxon>
        <taxon>Grifolaceae</taxon>
        <taxon>Grifola</taxon>
    </lineage>
</organism>
<proteinExistence type="predicted"/>
<sequence>MLASLSDAICLEIHMQLSGDLAAQIALSQTCRRLYELYGKDSALWQAACFGAGFGRPLKRIHASDETGDLSWRSIAHLLVQHALICEIRSCSHVNASFAEHYKLLSHSRVRAPIHSNTNIIFHPLYFYLHFSQSSYGYPRTASHAASLSPLSPSPSPSPPSTPAPAPDTISILLTHLPTFPECRYAQYGPLCVHPNASCAFATFPPVSRLAFQDANGGIFLEVENRDGCTVLDVNRALAQLIPVDQQHFDVAIGHYRELAHTSGLSLSQFASVLSKDKGFLGDHEYPFLHELAASA</sequence>
<gene>
    <name evidence="1" type="ORF">A0H81_03005</name>
</gene>
<dbReference type="OMA" id="FHPLYFY"/>
<dbReference type="Proteomes" id="UP000092993">
    <property type="component" value="Unassembled WGS sequence"/>
</dbReference>